<protein>
    <submittedName>
        <fullName evidence="3">Filamentous hemagglutinin, N-terminal</fullName>
    </submittedName>
</protein>
<dbReference type="EMBL" id="CP000090">
    <property type="protein sequence ID" value="AAZ62293.1"/>
    <property type="molecule type" value="Genomic_DNA"/>
</dbReference>
<dbReference type="SMART" id="SM00912">
    <property type="entry name" value="Haemagg_act"/>
    <property type="match status" value="1"/>
</dbReference>
<evidence type="ECO:0000313" key="3">
    <source>
        <dbReference type="EMBL" id="AAZ62293.1"/>
    </source>
</evidence>
<organism evidence="3">
    <name type="scientific">Cupriavidus pinatubonensis (strain JMP 134 / LMG 1197)</name>
    <name type="common">Cupriavidus necator (strain JMP 134)</name>
    <dbReference type="NCBI Taxonomy" id="264198"/>
    <lineage>
        <taxon>Bacteria</taxon>
        <taxon>Pseudomonadati</taxon>
        <taxon>Pseudomonadota</taxon>
        <taxon>Betaproteobacteria</taxon>
        <taxon>Burkholderiales</taxon>
        <taxon>Burkholderiaceae</taxon>
        <taxon>Cupriavidus</taxon>
    </lineage>
</organism>
<dbReference type="SUPFAM" id="SSF51126">
    <property type="entry name" value="Pectin lyase-like"/>
    <property type="match status" value="1"/>
</dbReference>
<accession>Q46X40</accession>
<dbReference type="STRING" id="264198.Reut_A2933"/>
<dbReference type="HOGENOM" id="CLU_397246_0_0_4"/>
<keyword evidence="1" id="KW-0732">Signal</keyword>
<dbReference type="InterPro" id="IPR012334">
    <property type="entry name" value="Pectin_lyas_fold"/>
</dbReference>
<dbReference type="KEGG" id="reu:Reut_A2933"/>
<dbReference type="Pfam" id="PF05860">
    <property type="entry name" value="TPS"/>
    <property type="match status" value="1"/>
</dbReference>
<name>Q46X40_CUPPJ</name>
<feature type="chain" id="PRO_5004232593" evidence="1">
    <location>
        <begin position="40"/>
        <end position="849"/>
    </location>
</feature>
<feature type="domain" description="Filamentous haemagglutinin FhaB/tRNA nuclease CdiA-like TPS" evidence="2">
    <location>
        <begin position="57"/>
        <end position="157"/>
    </location>
</feature>
<evidence type="ECO:0000259" key="2">
    <source>
        <dbReference type="SMART" id="SM00912"/>
    </source>
</evidence>
<dbReference type="InterPro" id="IPR008638">
    <property type="entry name" value="FhaB/CdiA-like_TPS"/>
</dbReference>
<dbReference type="InterPro" id="IPR011050">
    <property type="entry name" value="Pectin_lyase_fold/virulence"/>
</dbReference>
<reference evidence="3" key="1">
    <citation type="submission" date="2005-08" db="EMBL/GenBank/DDBJ databases">
        <title>Complete sequence of Chromosome1 of Ralstonia eutropha JMP134.</title>
        <authorList>
            <person name="Copeland A."/>
            <person name="Lucas S."/>
            <person name="Lapidus A."/>
            <person name="Barry K."/>
            <person name="Detter J.C."/>
            <person name="Glavina T."/>
            <person name="Hammon N."/>
            <person name="Israni S."/>
            <person name="Pitluck S."/>
            <person name="Goltsman E."/>
            <person name="Martinez M."/>
            <person name="Schmutz J."/>
            <person name="Larimer F."/>
            <person name="Land M."/>
            <person name="Lykidis A."/>
            <person name="Richardson P."/>
        </authorList>
    </citation>
    <scope>NUCLEOTIDE SEQUENCE</scope>
    <source>
        <strain evidence="3">JMP134</strain>
    </source>
</reference>
<proteinExistence type="predicted"/>
<evidence type="ECO:0000256" key="1">
    <source>
        <dbReference type="SAM" id="SignalP"/>
    </source>
</evidence>
<dbReference type="eggNOG" id="COG3210">
    <property type="taxonomic scope" value="Bacteria"/>
</dbReference>
<dbReference type="AlphaFoldDB" id="Q46X40"/>
<gene>
    <name evidence="3" type="ordered locus">Reut_A2933</name>
</gene>
<sequence length="849" mass="87154">MVRQRKAIQRCDRVRVYGHRLQPSALAWGVALLASRALASGVVPDGGINAPTVTASASGHVTVNVNTPVGGVSTNTYRDFNVSRAGVDLDNRAASARTILNQVTSTNPSLLEGPLVVLGSRANVIIANPNGISVNGLSVQNTGNLALTTGQVSFNDFTTASGQLQRNLRIDTNQGAIEIGPEGLTGTLLNLELMAKRLRIGGPVTNLYDDPNARARLVAGNSRAEIDTSVSPTDNLTPWITYSTPAVNPGQGIAIVITAAGSLMAGRIELMVTDQGAGVRHAGAAYATAGDFVVSGTGDLQLASGKIDAKQDVLVGSGGFTGSGDVSAGRHLQIASDRVDLSQATLAAGTRVPGDLVIGADGQVHSQPVRLTDSTVTASGGIGVFDAGAGLVLAGTQLTANGNVVVAVPSLTTQATGQRTTLTSRSGTVSIAADEETLAATDIDGVGGIGITARNLSLQDSKVQSSGGAVAIDTSGAYAQQDSDVLAATDIRLHADSVVLDSANRQSTLVASNGGVLIQSDTDVTNSGALIQGQTRIASEPQSAGAVTVRAGGNVTNSSTPAYLGILFGADDDVDVQAGGNVLNQHARMLSNGFLRVHADGDVSNEISKQNGANGEQPDFYVASGQRWLVLTKRSAGFDVDYGTADRPGQIAYLLSDKGTTISGRNVTNYGGEIYANNGPIRIRASDTFRTEGVATGAAHYERSCLIFCRTTASSTTSVTGGLLSAGGDIDIQAGKAAINVGGRVLAMGDLTVTAPVTYASGITGYTAISRDRGFKAFFGDTWARLYAADVGGSWMASGKTQINGDTVTEGGSFDGNVAVSGVTTMTRPRQRDPVTIENHLGLTSWLWR</sequence>
<dbReference type="Gene3D" id="2.160.20.10">
    <property type="entry name" value="Single-stranded right-handed beta-helix, Pectin lyase-like"/>
    <property type="match status" value="1"/>
</dbReference>
<dbReference type="NCBIfam" id="TIGR01901">
    <property type="entry name" value="adhes_NPXG"/>
    <property type="match status" value="1"/>
</dbReference>
<feature type="signal peptide" evidence="1">
    <location>
        <begin position="1"/>
        <end position="39"/>
    </location>
</feature>